<accession>A0A445ASH4</accession>
<name>A0A445ASH4_ARAHY</name>
<reference evidence="2 3" key="1">
    <citation type="submission" date="2019-01" db="EMBL/GenBank/DDBJ databases">
        <title>Sequencing of cultivated peanut Arachis hypogaea provides insights into genome evolution and oil improvement.</title>
        <authorList>
            <person name="Chen X."/>
        </authorList>
    </citation>
    <scope>NUCLEOTIDE SEQUENCE [LARGE SCALE GENOMIC DNA]</scope>
    <source>
        <strain evidence="3">cv. Fuhuasheng</strain>
        <tissue evidence="2">Leaves</tissue>
    </source>
</reference>
<sequence length="136" mass="15747">MDGASHVLRSSSCSSSTRNWTRTSVRTRPEKVPEWCRCGCRPILRWSGIERHPNKSFLGVLIIIGKKWCELFVWADSEQEDVVWKAGDEEGELKMNLAWRLRKVEAIVRTQKVLIQAMCLMLLLVVIFVLMLLFKV</sequence>
<evidence type="ECO:0000313" key="3">
    <source>
        <dbReference type="Proteomes" id="UP000289738"/>
    </source>
</evidence>
<evidence type="ECO:0000256" key="1">
    <source>
        <dbReference type="SAM" id="Phobius"/>
    </source>
</evidence>
<dbReference type="EMBL" id="SDMP01000011">
    <property type="protein sequence ID" value="RYR29330.1"/>
    <property type="molecule type" value="Genomic_DNA"/>
</dbReference>
<dbReference type="AlphaFoldDB" id="A0A445ASH4"/>
<feature type="transmembrane region" description="Helical" evidence="1">
    <location>
        <begin position="113"/>
        <end position="134"/>
    </location>
</feature>
<dbReference type="Proteomes" id="UP000289738">
    <property type="component" value="Chromosome B01"/>
</dbReference>
<keyword evidence="1" id="KW-1133">Transmembrane helix</keyword>
<proteinExistence type="predicted"/>
<gene>
    <name evidence="2" type="ORF">Ahy_B01g053708</name>
</gene>
<organism evidence="2 3">
    <name type="scientific">Arachis hypogaea</name>
    <name type="common">Peanut</name>
    <dbReference type="NCBI Taxonomy" id="3818"/>
    <lineage>
        <taxon>Eukaryota</taxon>
        <taxon>Viridiplantae</taxon>
        <taxon>Streptophyta</taxon>
        <taxon>Embryophyta</taxon>
        <taxon>Tracheophyta</taxon>
        <taxon>Spermatophyta</taxon>
        <taxon>Magnoliopsida</taxon>
        <taxon>eudicotyledons</taxon>
        <taxon>Gunneridae</taxon>
        <taxon>Pentapetalae</taxon>
        <taxon>rosids</taxon>
        <taxon>fabids</taxon>
        <taxon>Fabales</taxon>
        <taxon>Fabaceae</taxon>
        <taxon>Papilionoideae</taxon>
        <taxon>50 kb inversion clade</taxon>
        <taxon>dalbergioids sensu lato</taxon>
        <taxon>Dalbergieae</taxon>
        <taxon>Pterocarpus clade</taxon>
        <taxon>Arachis</taxon>
    </lineage>
</organism>
<evidence type="ECO:0000313" key="2">
    <source>
        <dbReference type="EMBL" id="RYR29330.1"/>
    </source>
</evidence>
<comment type="caution">
    <text evidence="2">The sequence shown here is derived from an EMBL/GenBank/DDBJ whole genome shotgun (WGS) entry which is preliminary data.</text>
</comment>
<keyword evidence="1" id="KW-0472">Membrane</keyword>
<keyword evidence="3" id="KW-1185">Reference proteome</keyword>
<keyword evidence="1" id="KW-0812">Transmembrane</keyword>
<protein>
    <submittedName>
        <fullName evidence="2">Uncharacterized protein</fullName>
    </submittedName>
</protein>